<feature type="transmembrane region" description="Helical" evidence="4">
    <location>
        <begin position="237"/>
        <end position="258"/>
    </location>
</feature>
<feature type="domain" description="Ig-like" evidence="5">
    <location>
        <begin position="491"/>
        <end position="577"/>
    </location>
</feature>
<dbReference type="InterPro" id="IPR007110">
    <property type="entry name" value="Ig-like_dom"/>
</dbReference>
<dbReference type="GO" id="GO:0098662">
    <property type="term" value="P:inorganic cation transmembrane transport"/>
    <property type="evidence" value="ECO:0007669"/>
    <property type="project" value="TreeGrafter"/>
</dbReference>
<feature type="transmembrane region" description="Helical" evidence="4">
    <location>
        <begin position="630"/>
        <end position="648"/>
    </location>
</feature>
<dbReference type="InterPro" id="IPR013106">
    <property type="entry name" value="Ig_V-set"/>
</dbReference>
<keyword evidence="2" id="KW-0547">Nucleotide-binding</keyword>
<comment type="similarity">
    <text evidence="1">Belongs to the monovalent cation:proton antiporter 1 (CPA1) transporter (TC 2.A.36) family.</text>
</comment>
<keyword evidence="7" id="KW-1185">Reference proteome</keyword>
<feature type="transmembrane region" description="Helical" evidence="4">
    <location>
        <begin position="270"/>
        <end position="303"/>
    </location>
</feature>
<evidence type="ECO:0000313" key="7">
    <source>
        <dbReference type="Proteomes" id="UP000319801"/>
    </source>
</evidence>
<dbReference type="AlphaFoldDB" id="A0A556V465"/>
<feature type="transmembrane region" description="Helical" evidence="4">
    <location>
        <begin position="660"/>
        <end position="682"/>
    </location>
</feature>
<dbReference type="InterPro" id="IPR051843">
    <property type="entry name" value="CPA1_transporter"/>
</dbReference>
<dbReference type="PROSITE" id="PS50835">
    <property type="entry name" value="IG_LIKE"/>
    <property type="match status" value="2"/>
</dbReference>
<dbReference type="Pfam" id="PF07686">
    <property type="entry name" value="V-set"/>
    <property type="match status" value="1"/>
</dbReference>
<dbReference type="PANTHER" id="PTHR31102">
    <property type="match status" value="1"/>
</dbReference>
<feature type="region of interest" description="Disordered" evidence="3">
    <location>
        <begin position="1"/>
        <end position="24"/>
    </location>
</feature>
<keyword evidence="4" id="KW-0472">Membrane</keyword>
<keyword evidence="6" id="KW-0436">Ligase</keyword>
<dbReference type="Proteomes" id="UP000319801">
    <property type="component" value="Unassembled WGS sequence"/>
</dbReference>
<accession>A0A556V465</accession>
<dbReference type="Pfam" id="PF00549">
    <property type="entry name" value="Ligase_CoA"/>
    <property type="match status" value="1"/>
</dbReference>
<evidence type="ECO:0000256" key="3">
    <source>
        <dbReference type="SAM" id="MobiDB-lite"/>
    </source>
</evidence>
<dbReference type="PROSITE" id="PS01216">
    <property type="entry name" value="SUCCINYL_COA_LIG_1"/>
    <property type="match status" value="1"/>
</dbReference>
<dbReference type="InterPro" id="IPR036179">
    <property type="entry name" value="Ig-like_dom_sf"/>
</dbReference>
<dbReference type="SMART" id="SM00409">
    <property type="entry name" value="IG"/>
    <property type="match status" value="2"/>
</dbReference>
<feature type="transmembrane region" description="Helical" evidence="4">
    <location>
        <begin position="593"/>
        <end position="614"/>
    </location>
</feature>
<name>A0A556V465_BAGYA</name>
<dbReference type="SUPFAM" id="SSF48726">
    <property type="entry name" value="Immunoglobulin"/>
    <property type="match status" value="2"/>
</dbReference>
<dbReference type="CDD" id="cd00096">
    <property type="entry name" value="Ig"/>
    <property type="match status" value="1"/>
</dbReference>
<evidence type="ECO:0000313" key="6">
    <source>
        <dbReference type="EMBL" id="TSU11354.1"/>
    </source>
</evidence>
<dbReference type="SUPFAM" id="SSF52210">
    <property type="entry name" value="Succinyl-CoA synthetase domains"/>
    <property type="match status" value="1"/>
</dbReference>
<keyword evidence="4" id="KW-0812">Transmembrane</keyword>
<sequence>MDHVESHADSCVSEEDDAPVVGNHDKTSQALLSDITKDKDVQRAGHAMDACTNSESKRQCCGWLRRRCRCPPHGLLASLITKASMAAVLFGVVWSITEDECLPGGNLFGIIAVFICSLIGGKLVGLVRLPRLPPLPPLLGMLLAGVLLRNIPVVTDAVHINFRWSASLRNIALAVILTRAGLGLDASKDGYGAEQGVPTLLMAAGSFDDVLAITGFTTCLGIAFATGSTWFNILRGFLEVLGGVVVGVALGFFLRCFPSTDQKSVVLKRSFLLLGLAVFSVFGSNVAGLPGSGGLCTLVLAFLAGTGWEQNKAAIGSTALDMARVKGDEELQRFGMDVLSVAVLSILITAPLGALLIGLCGPRLLRRPEKPEWGLLCDAGDEMVRLQEVERTTITLHTGITGIQRDAQIQWFYGPEKAEEKILFSQMFKGETVTEISERFKERLQLNRTSGDLTIRNINRNDSGLYLVQVLTKLLSAKTFSVRVYAPVSAPVIKTLEGQRSLSSTESCVLWCSVENGDDVMLSWYRKTERISNTNNTNLSVHPNLTLHLHLTQNDSSTYSCVSHNPVSSKNTAVNITQLCSYSPGESVGSGSLLRVLISAGVFLLLMTSALGWVCLERRNNKRGVRVPRFLFLLALSAAFPVSAELPFPVSVSAECRVSCFLLALECRVFLFLLALGAAFPVPVPVSAGAECSAGFSCSCLALSAVFPVPVSAECRVSCFLLALSAAFPVSVSADAECAAFPVSVSAECRVFPVLFSVFPVPVSAECRVSCFSLSAVFPVSCLALSAVFPVSVSVVLSAAFPVPVSAECSRWVPRFPVFSLLALGECRVSCSSGFLLALSAAFPVPVSAECPLCRVSCFLLSAAFPVSVSAECRVPVSLFLFLLALSAVFPVPVSAECSVFPVFLLVLSAVFPVSVSAECRVFLFLLALSAAVSVSAECRVSCSCIVSRSGTLTYEAVHQTTQVGLGQSLCVGIGGDPFNGTDFIDCLEGANAKPVVSFIAGLTAPPGRRMGHAGAIIAGGKGGAKEKIAALQSAGVVVSMSPAQLGSTMFKGVRELRWILLKGVRGIQMDPAEGCEGIEMDPAGGYKGPSGILLKNQALSYCSSTEDGSEPGAQVGDPTAFHLINVTRSVPRSRLQKITSAVDRCKPLQQFLVCMQHPVSLCSLADSSCSETKAYAKAYRHDAAFSSAPLHDSSLVAAFEA</sequence>
<dbReference type="PROSITE" id="PS00399">
    <property type="entry name" value="SUCCINYL_COA_LIG_2"/>
    <property type="match status" value="1"/>
</dbReference>
<gene>
    <name evidence="6" type="ORF">Baya_12810</name>
</gene>
<feature type="domain" description="Ig-like" evidence="5">
    <location>
        <begin position="362"/>
        <end position="481"/>
    </location>
</feature>
<feature type="transmembrane region" description="Helical" evidence="4">
    <location>
        <begin position="108"/>
        <end position="129"/>
    </location>
</feature>
<dbReference type="PANTHER" id="PTHR31102:SF1">
    <property type="entry name" value="CATION_H+ EXCHANGER DOMAIN-CONTAINING PROTEIN"/>
    <property type="match status" value="1"/>
</dbReference>
<dbReference type="InterPro" id="IPR017440">
    <property type="entry name" value="Cit_synth/succinyl-CoA_lig_AS"/>
</dbReference>
<dbReference type="InterPro" id="IPR033847">
    <property type="entry name" value="Citrt_syn/SCS-alpha_CS"/>
</dbReference>
<evidence type="ECO:0000256" key="2">
    <source>
        <dbReference type="ARBA" id="ARBA00022741"/>
    </source>
</evidence>
<evidence type="ECO:0000256" key="1">
    <source>
        <dbReference type="ARBA" id="ARBA00007367"/>
    </source>
</evidence>
<dbReference type="InterPro" id="IPR013783">
    <property type="entry name" value="Ig-like_fold"/>
</dbReference>
<dbReference type="InterPro" id="IPR003599">
    <property type="entry name" value="Ig_sub"/>
</dbReference>
<protein>
    <submittedName>
        <fullName evidence="6">Succinate--CoA ligase [ADP/GDP-forming] subunit alpha, mitochondrial</fullName>
    </submittedName>
</protein>
<feature type="transmembrane region" description="Helical" evidence="4">
    <location>
        <begin position="210"/>
        <end position="231"/>
    </location>
</feature>
<dbReference type="GO" id="GO:0000166">
    <property type="term" value="F:nucleotide binding"/>
    <property type="evidence" value="ECO:0007669"/>
    <property type="project" value="UniProtKB-KW"/>
</dbReference>
<dbReference type="InterPro" id="IPR016102">
    <property type="entry name" value="Succinyl-CoA_synth-like"/>
</dbReference>
<reference evidence="6 7" key="1">
    <citation type="journal article" date="2019" name="Genome Biol. Evol.">
        <title>Whole-Genome Sequencing of the Giant Devil Catfish, Bagarius yarrelli.</title>
        <authorList>
            <person name="Jiang W."/>
            <person name="Lv Y."/>
            <person name="Cheng L."/>
            <person name="Yang K."/>
            <person name="Chao B."/>
            <person name="Wang X."/>
            <person name="Li Y."/>
            <person name="Pan X."/>
            <person name="You X."/>
            <person name="Zhang Y."/>
            <person name="Yang J."/>
            <person name="Li J."/>
            <person name="Zhang X."/>
            <person name="Liu S."/>
            <person name="Sun C."/>
            <person name="Yang J."/>
            <person name="Shi Q."/>
        </authorList>
    </citation>
    <scope>NUCLEOTIDE SEQUENCE [LARGE SCALE GENOMIC DNA]</scope>
    <source>
        <strain evidence="6">JWS20170419001</strain>
        <tissue evidence="6">Muscle</tissue>
    </source>
</reference>
<dbReference type="InterPro" id="IPR005811">
    <property type="entry name" value="SUCC_ACL_C"/>
</dbReference>
<dbReference type="OrthoDB" id="423807at2759"/>
<proteinExistence type="inferred from homology"/>
<feature type="transmembrane region" description="Helical" evidence="4">
    <location>
        <begin position="338"/>
        <end position="360"/>
    </location>
</feature>
<evidence type="ECO:0000259" key="5">
    <source>
        <dbReference type="PROSITE" id="PS50835"/>
    </source>
</evidence>
<feature type="transmembrane region" description="Helical" evidence="4">
    <location>
        <begin position="75"/>
        <end position="96"/>
    </location>
</feature>
<evidence type="ECO:0000256" key="4">
    <source>
        <dbReference type="SAM" id="Phobius"/>
    </source>
</evidence>
<organism evidence="6 7">
    <name type="scientific">Bagarius yarrelli</name>
    <name type="common">Goonch</name>
    <name type="synonym">Bagrus yarrelli</name>
    <dbReference type="NCBI Taxonomy" id="175774"/>
    <lineage>
        <taxon>Eukaryota</taxon>
        <taxon>Metazoa</taxon>
        <taxon>Chordata</taxon>
        <taxon>Craniata</taxon>
        <taxon>Vertebrata</taxon>
        <taxon>Euteleostomi</taxon>
        <taxon>Actinopterygii</taxon>
        <taxon>Neopterygii</taxon>
        <taxon>Teleostei</taxon>
        <taxon>Ostariophysi</taxon>
        <taxon>Siluriformes</taxon>
        <taxon>Sisoridae</taxon>
        <taxon>Sisorinae</taxon>
        <taxon>Bagarius</taxon>
    </lineage>
</organism>
<dbReference type="EMBL" id="VCAZ01000115">
    <property type="protein sequence ID" value="TSU11354.1"/>
    <property type="molecule type" value="Genomic_DNA"/>
</dbReference>
<keyword evidence="4" id="KW-1133">Transmembrane helix</keyword>
<dbReference type="Gene3D" id="2.60.40.10">
    <property type="entry name" value="Immunoglobulins"/>
    <property type="match status" value="2"/>
</dbReference>
<dbReference type="Gene3D" id="3.40.50.261">
    <property type="entry name" value="Succinyl-CoA synthetase domains"/>
    <property type="match status" value="2"/>
</dbReference>
<dbReference type="GO" id="GO:0016874">
    <property type="term" value="F:ligase activity"/>
    <property type="evidence" value="ECO:0007669"/>
    <property type="project" value="UniProtKB-KW"/>
</dbReference>
<comment type="caution">
    <text evidence="6">The sequence shown here is derived from an EMBL/GenBank/DDBJ whole genome shotgun (WGS) entry which is preliminary data.</text>
</comment>